<proteinExistence type="predicted"/>
<comment type="caution">
    <text evidence="1">The sequence shown here is derived from an EMBL/GenBank/DDBJ whole genome shotgun (WGS) entry which is preliminary data.</text>
</comment>
<evidence type="ECO:0000313" key="1">
    <source>
        <dbReference type="EMBL" id="KAI9906258.1"/>
    </source>
</evidence>
<name>A0ACC0VKJ0_9STRA</name>
<organism evidence="1 2">
    <name type="scientific">Peronosclerospora sorghi</name>
    <dbReference type="NCBI Taxonomy" id="230839"/>
    <lineage>
        <taxon>Eukaryota</taxon>
        <taxon>Sar</taxon>
        <taxon>Stramenopiles</taxon>
        <taxon>Oomycota</taxon>
        <taxon>Peronosporomycetes</taxon>
        <taxon>Peronosporales</taxon>
        <taxon>Peronosporaceae</taxon>
        <taxon>Peronosclerospora</taxon>
    </lineage>
</organism>
<dbReference type="EMBL" id="CM047587">
    <property type="protein sequence ID" value="KAI9906258.1"/>
    <property type="molecule type" value="Genomic_DNA"/>
</dbReference>
<accession>A0ACC0VKJ0</accession>
<dbReference type="Proteomes" id="UP001163321">
    <property type="component" value="Chromosome 8"/>
</dbReference>
<sequence length="1669" mass="186188">MNSKFPSIDYEAAQHFVYPTNYSIRDYQLKIAEKALYHNTLVSLPTGLGKTLVAAVVMYNFYRWFPTGKVVFMAPTKPLVAQQIKACHEIMGISLSDTAELQGNVPPTVRRVLWNSKRVFFCTPQSLQNDLKRGVCAAEKFVCIVVDEAHRATGNYAYCCVVQEIETKTRFFRVLALSATPGASFDVIQDVVNNLRISHIESRSVDDSDVKKYTHARQEEVIVCRLGTKIMEMKELFLKCFTPIVQRLVRNNIIQHGDPDKLTSWYVLQARETFRKSPHYSSNRSAECDLALLVSLLHAKNLLVGHGLSSFRDQIVNWVEEREKGKMSWSKREMLLSSEFQAVESTLAVIPAGAESSIETASHPKLLKLREVLLEHFERHTRGQYSTRAIVFTQYRASVLEIVAQLRPLAPLLNVQPFVGQGISGKAKENKGQSQKVQQEIVRRFRSGQFNVLVATCIAEEGLDIGEVDLIVSFDALASPVRMIQRMGRTGRKRVGRVIILVTEGQEQRKLARSASAAKTVSRALTTFKSKFTYSQCPRMLPAGVCPQLRELAMNIPTFRASQVCGKTVAGAIDPSLWQLSGTERAQAVTNYFPSNYEASVRKEVYPVVANPTHLLRSQPRALMNRNVGAQVGYSSRSLILLALVRQIHNIEGELEADVDQMEKETDAVDVSGKADDGVCSPVTVFSERNGKNECDESFASTKTFDMHFSPPFVDLATQSVEDGAQANDATLVSSHQTSSASSSTSVSGSPHFQTTPCHQRSRELNERSSIRRDAVVSKLRSTRQLKFDEDESLDGDDSGEVKTKRVRIDENHNEEGPVGDLSVLLPLSDNKNKCKVHGVKLRERKCQLVDARTDDDEVEKISEVKSEVEDELECNTDTVSRSDAVGTEETTQKCLSPMDESSCAVCLECESYDDDPIVFCDGCNVPVHQFCYGINMVSSATWFCDSCVEAGRGDSRAKIVTPRDCELCPLRGGALKRTLCGKWVHVQCFLWIPELGVGSRKDELLVLGDLSSLDVDRRTLECSLCHSSKGNGIIQCAHERCLTAFHVSCAAFARYRMDVLDTQGKDSSNGTLFLAYCSLHRDLKASVKQQAVLSSPTGSVTTTETSSPSHLLTSPPSAEVKKKYRTFRRLKRKYEATQSQVLSPAGIQESNSPWQKSIRRSKRRREMSRVLAAAYIEDTVEVRGEKDDEEEEDEEDYGDSIEEAGDDSFINDSSQLLYSQSVLSQEQSDDLDSTKKRKKLNLDMRAIYARSLCESQSTSFLQRRRGRQFSALPSNGIIRSCLEAMDDDKFSSCCDESQTADDPLLMTPSASIATGNEADEAEASPSFSLLGAKIAFEPARVGPRSSEEQEEGNGAKTEDDELSAPSFNLLGVVHAFSGAASTSAKESKCLLEKSYQKDTKDAELHLKIEANRLKALKRLEERRQRKRQLDDVASLSMTLQRNESPQWIIYVSSTFAGSRPFLTFRSTKHSTCVVAVENSLEASALLSVRVAVYFLPEQELQDLARASLAQNVTTSRRLETLLAMHKRLVITIVHSGTELPGIQLLQQLENVTVIVQPTIDSLCEQLHEVAHQERTQGYELPSPRACSSDTTTGDLDASFTSRLQFFRTLSPLSLDSALSLSFRFKNFTAKQVPVRRFNVMHWRRMLPWISESTAQDIQTHLMQKVSHH</sequence>
<reference evidence="1 2" key="1">
    <citation type="journal article" date="2022" name="bioRxiv">
        <title>The genome of the oomycete Peronosclerospora sorghi, a cosmopolitan pathogen of maize and sorghum, is inflated with dispersed pseudogenes.</title>
        <authorList>
            <person name="Fletcher K."/>
            <person name="Martin F."/>
            <person name="Isakeit T."/>
            <person name="Cavanaugh K."/>
            <person name="Magill C."/>
            <person name="Michelmore R."/>
        </authorList>
    </citation>
    <scope>NUCLEOTIDE SEQUENCE [LARGE SCALE GENOMIC DNA]</scope>
    <source>
        <strain evidence="1">P6</strain>
    </source>
</reference>
<gene>
    <name evidence="1" type="ORF">PsorP6_003300</name>
</gene>
<evidence type="ECO:0000313" key="2">
    <source>
        <dbReference type="Proteomes" id="UP001163321"/>
    </source>
</evidence>
<keyword evidence="2" id="KW-1185">Reference proteome</keyword>
<protein>
    <submittedName>
        <fullName evidence="1">Uncharacterized protein</fullName>
    </submittedName>
</protein>